<feature type="domain" description="CARD" evidence="1">
    <location>
        <begin position="2"/>
        <end position="82"/>
    </location>
</feature>
<dbReference type="AlphaFoldDB" id="A0A914V7W8"/>
<dbReference type="CDD" id="cd01671">
    <property type="entry name" value="CARD"/>
    <property type="match status" value="1"/>
</dbReference>
<dbReference type="SUPFAM" id="SSF47986">
    <property type="entry name" value="DEATH domain"/>
    <property type="match status" value="1"/>
</dbReference>
<dbReference type="InterPro" id="IPR001315">
    <property type="entry name" value="CARD"/>
</dbReference>
<evidence type="ECO:0000313" key="2">
    <source>
        <dbReference type="Proteomes" id="UP000887566"/>
    </source>
</evidence>
<dbReference type="Proteomes" id="UP000887566">
    <property type="component" value="Unplaced"/>
</dbReference>
<reference evidence="3" key="1">
    <citation type="submission" date="2022-11" db="UniProtKB">
        <authorList>
            <consortium name="WormBaseParasite"/>
        </authorList>
    </citation>
    <scope>IDENTIFICATION</scope>
</reference>
<dbReference type="PROSITE" id="PS50209">
    <property type="entry name" value="CARD"/>
    <property type="match status" value="1"/>
</dbReference>
<name>A0A914V7W8_9BILA</name>
<dbReference type="GO" id="GO:0042981">
    <property type="term" value="P:regulation of apoptotic process"/>
    <property type="evidence" value="ECO:0007669"/>
    <property type="project" value="InterPro"/>
</dbReference>
<accession>A0A914V7W8</accession>
<dbReference type="WBParaSite" id="PSAMB.scaffold1650size29022.g14200.t1">
    <property type="protein sequence ID" value="PSAMB.scaffold1650size29022.g14200.t1"/>
    <property type="gene ID" value="PSAMB.scaffold1650size29022.g14200"/>
</dbReference>
<dbReference type="Gene3D" id="1.10.533.10">
    <property type="entry name" value="Death Domain, Fas"/>
    <property type="match status" value="1"/>
</dbReference>
<proteinExistence type="predicted"/>
<protein>
    <submittedName>
        <fullName evidence="3">CARD domain-containing protein</fullName>
    </submittedName>
</protein>
<dbReference type="Pfam" id="PF00619">
    <property type="entry name" value="CARD"/>
    <property type="match status" value="1"/>
</dbReference>
<keyword evidence="2" id="KW-1185">Reference proteome</keyword>
<organism evidence="2 3">
    <name type="scientific">Plectus sambesii</name>
    <dbReference type="NCBI Taxonomy" id="2011161"/>
    <lineage>
        <taxon>Eukaryota</taxon>
        <taxon>Metazoa</taxon>
        <taxon>Ecdysozoa</taxon>
        <taxon>Nematoda</taxon>
        <taxon>Chromadorea</taxon>
        <taxon>Plectida</taxon>
        <taxon>Plectina</taxon>
        <taxon>Plectoidea</taxon>
        <taxon>Plectidae</taxon>
        <taxon>Plectus</taxon>
    </lineage>
</organism>
<dbReference type="InterPro" id="IPR011029">
    <property type="entry name" value="DEATH-like_dom_sf"/>
</dbReference>
<evidence type="ECO:0000313" key="3">
    <source>
        <dbReference type="WBParaSite" id="PSAMB.scaffold1650size29022.g14200.t1"/>
    </source>
</evidence>
<sequence>MMDKMKQKAIEHHNAALMDSMNPLVVMDNLCACLLSVVEKEFINESNLTRRDRNRELLSILFRKREELEPFECFVEALNKTDASHEVMAKAILKTYNYGNGVAVFEKVSRTSLSDDGENKYELQT</sequence>
<evidence type="ECO:0000259" key="1">
    <source>
        <dbReference type="PROSITE" id="PS50209"/>
    </source>
</evidence>